<keyword evidence="5 10" id="KW-0812">Transmembrane</keyword>
<comment type="subcellular location">
    <subcellularLocation>
        <location evidence="1 10">Cell outer membrane</location>
        <topology evidence="1 10">Multi-pass membrane protein</topology>
    </subcellularLocation>
</comment>
<dbReference type="SUPFAM" id="SSF49464">
    <property type="entry name" value="Carboxypeptidase regulatory domain-like"/>
    <property type="match status" value="1"/>
</dbReference>
<dbReference type="PANTHER" id="PTHR47234:SF3">
    <property type="entry name" value="SECRETIN_TONB SHORT N-TERMINAL DOMAIN-CONTAINING PROTEIN"/>
    <property type="match status" value="1"/>
</dbReference>
<evidence type="ECO:0000256" key="5">
    <source>
        <dbReference type="ARBA" id="ARBA00022692"/>
    </source>
</evidence>
<accession>F0S693</accession>
<dbReference type="Pfam" id="PF07660">
    <property type="entry name" value="STN"/>
    <property type="match status" value="1"/>
</dbReference>
<evidence type="ECO:0000256" key="1">
    <source>
        <dbReference type="ARBA" id="ARBA00004571"/>
    </source>
</evidence>
<dbReference type="STRING" id="762903.Pedsa_2665"/>
<evidence type="ECO:0000256" key="7">
    <source>
        <dbReference type="ARBA" id="ARBA00023077"/>
    </source>
</evidence>
<dbReference type="InterPro" id="IPR039426">
    <property type="entry name" value="TonB-dep_rcpt-like"/>
</dbReference>
<dbReference type="HOGENOM" id="CLU_004317_1_1_10"/>
<dbReference type="InterPro" id="IPR023996">
    <property type="entry name" value="TonB-dep_OMP_SusC/RagA"/>
</dbReference>
<dbReference type="Pfam" id="PF07715">
    <property type="entry name" value="Plug"/>
    <property type="match status" value="1"/>
</dbReference>
<dbReference type="GO" id="GO:0006826">
    <property type="term" value="P:iron ion transport"/>
    <property type="evidence" value="ECO:0007669"/>
    <property type="project" value="UniProtKB-KW"/>
</dbReference>
<dbReference type="PROSITE" id="PS52016">
    <property type="entry name" value="TONB_DEPENDENT_REC_3"/>
    <property type="match status" value="1"/>
</dbReference>
<dbReference type="OrthoDB" id="604358at2"/>
<keyword evidence="14" id="KW-1185">Reference proteome</keyword>
<evidence type="ECO:0000256" key="10">
    <source>
        <dbReference type="PROSITE-ProRule" id="PRU01360"/>
    </source>
</evidence>
<dbReference type="PANTHER" id="PTHR47234">
    <property type="match status" value="1"/>
</dbReference>
<dbReference type="InterPro" id="IPR000531">
    <property type="entry name" value="Beta-barrel_TonB"/>
</dbReference>
<dbReference type="Proteomes" id="UP000000310">
    <property type="component" value="Chromosome"/>
</dbReference>
<dbReference type="EMBL" id="CP002545">
    <property type="protein sequence ID" value="ADY53207.1"/>
    <property type="molecule type" value="Genomic_DNA"/>
</dbReference>
<dbReference type="eggNOG" id="COG1629">
    <property type="taxonomic scope" value="Bacteria"/>
</dbReference>
<dbReference type="InterPro" id="IPR008969">
    <property type="entry name" value="CarboxyPept-like_regulatory"/>
</dbReference>
<dbReference type="SUPFAM" id="SSF56935">
    <property type="entry name" value="Porins"/>
    <property type="match status" value="1"/>
</dbReference>
<evidence type="ECO:0000256" key="6">
    <source>
        <dbReference type="ARBA" id="ARBA00023004"/>
    </source>
</evidence>
<comment type="similarity">
    <text evidence="10 11">Belongs to the TonB-dependent receptor family.</text>
</comment>
<dbReference type="Pfam" id="PF13715">
    <property type="entry name" value="CarbopepD_reg_2"/>
    <property type="match status" value="1"/>
</dbReference>
<dbReference type="AlphaFoldDB" id="F0S693"/>
<evidence type="ECO:0000256" key="2">
    <source>
        <dbReference type="ARBA" id="ARBA00022448"/>
    </source>
</evidence>
<keyword evidence="3 10" id="KW-1134">Transmembrane beta strand</keyword>
<dbReference type="KEGG" id="psn:Pedsa_2665"/>
<reference evidence="13 14" key="1">
    <citation type="journal article" date="2011" name="Stand. Genomic Sci.">
        <title>Complete genome sequence of the gliding, heparinolytic Pedobacter saltans type strain (113).</title>
        <authorList>
            <person name="Liolios K."/>
            <person name="Sikorski J."/>
            <person name="Lu M."/>
            <person name="Nolan M."/>
            <person name="Lapidus A."/>
            <person name="Lucas S."/>
            <person name="Hammon N."/>
            <person name="Deshpande S."/>
            <person name="Cheng J.F."/>
            <person name="Tapia R."/>
            <person name="Han C."/>
            <person name="Goodwin L."/>
            <person name="Pitluck S."/>
            <person name="Huntemann M."/>
            <person name="Ivanova N."/>
            <person name="Pagani I."/>
            <person name="Mavromatis K."/>
            <person name="Ovchinikova G."/>
            <person name="Pati A."/>
            <person name="Chen A."/>
            <person name="Palaniappan K."/>
            <person name="Land M."/>
            <person name="Hauser L."/>
            <person name="Brambilla E.M."/>
            <person name="Kotsyurbenko O."/>
            <person name="Rohde M."/>
            <person name="Tindall B.J."/>
            <person name="Abt B."/>
            <person name="Goker M."/>
            <person name="Detter J.C."/>
            <person name="Woyke T."/>
            <person name="Bristow J."/>
            <person name="Eisen J.A."/>
            <person name="Markowitz V."/>
            <person name="Hugenholtz P."/>
            <person name="Klenk H.P."/>
            <person name="Kyrpides N.C."/>
        </authorList>
    </citation>
    <scope>NUCLEOTIDE SEQUENCE [LARGE SCALE GENOMIC DNA]</scope>
    <source>
        <strain evidence="14">ATCC 51119 / DSM 12145 / JCM 21818 / LMG 10337 / NBRC 100064 / NCIMB 13643</strain>
    </source>
</reference>
<evidence type="ECO:0000256" key="11">
    <source>
        <dbReference type="RuleBase" id="RU003357"/>
    </source>
</evidence>
<keyword evidence="13" id="KW-0675">Receptor</keyword>
<dbReference type="Gene3D" id="2.60.40.1120">
    <property type="entry name" value="Carboxypeptidase-like, regulatory domain"/>
    <property type="match status" value="1"/>
</dbReference>
<dbReference type="NCBIfam" id="TIGR04056">
    <property type="entry name" value="OMP_RagA_SusC"/>
    <property type="match status" value="1"/>
</dbReference>
<keyword evidence="9 10" id="KW-0998">Cell outer membrane</keyword>
<keyword evidence="4" id="KW-0410">Iron transport</keyword>
<keyword evidence="7 11" id="KW-0798">TonB box</keyword>
<dbReference type="InterPro" id="IPR011662">
    <property type="entry name" value="Secretin/TonB_short_N"/>
</dbReference>
<protein>
    <submittedName>
        <fullName evidence="13">TonB-dependent receptor plug</fullName>
    </submittedName>
</protein>
<evidence type="ECO:0000256" key="4">
    <source>
        <dbReference type="ARBA" id="ARBA00022496"/>
    </source>
</evidence>
<dbReference type="Gene3D" id="2.170.130.10">
    <property type="entry name" value="TonB-dependent receptor, plug domain"/>
    <property type="match status" value="1"/>
</dbReference>
<feature type="domain" description="Secretin/TonB short N-terminal" evidence="12">
    <location>
        <begin position="68"/>
        <end position="119"/>
    </location>
</feature>
<dbReference type="RefSeq" id="WP_013633692.1">
    <property type="nucleotide sequence ID" value="NC_015177.1"/>
</dbReference>
<evidence type="ECO:0000313" key="13">
    <source>
        <dbReference type="EMBL" id="ADY53207.1"/>
    </source>
</evidence>
<evidence type="ECO:0000259" key="12">
    <source>
        <dbReference type="SMART" id="SM00965"/>
    </source>
</evidence>
<sequence>MKMYLKKSLTWSRIIKSTISQGAIAFLFTGITFANDTSAQAILDRKVTISINDNLGVVLNALKENAKVKFVYSKDVIKIDQQVSLNVNDQKLGVVLDKLLNINGISYEAIDNRIVLGKSPDKTVDAASLKPSIEMVQVKVSGLVADSKGEPLIGVGVQLKGAKIATSTDVNGRYSLNLPDGNGILVFTYIGYVTREIPVNNQSTINVILADDSKSLEEVVVVGYGTQKKVNLTGAVDVISGERLENRPASKVSDLLKGTSPNLNITMNFRGGEPGAASNFNIRGVGSINLDGVRGVSTSPLVLVDGVEMDINNVDPESIESVSVLKDASASAIYGSKAPFGVILITTKKGNKDGKVNVQYNNTLSLASPVRPLSQVDALTWATAYNQANANALVATPIYSDEQMNRIRDYIAGTYPYEYDPNNPISGIFLGRRNGNANYDWARLMFKDNTFNQKHNINVSGGTDKTQFYIAGGFTDQDGMYNYGYDFYKRYNFLTNLSTRVTNWLSLNTSLKYAKGYSDYPLGITTVGRDHAFGEFLTWAPMTPMYNINGTIQNPLIRMMEDGGRDKLETNDFLLVLGGEFEPVKGWKTNVSYNHNVQTDRQMVNPKPVMVELGNGTFGNIGKPSATYQSVFSQPLYTLFNVVSSYEKQVNNHYFKGLLGYEQDKKTFSSLNATASGLITTEVPSISTSVGNKTVEDDLWHWATEGIFGRLNYNFKEKYLLEFSARYNGSSRFAENLRWGFFPSGSVGYNISKENFWDPVKPYVNMLKLRGSYGSLGNQNVYDYSQYIKRIDPVAELNWIIDGQRPPYANVPKIISPTITWETVSTLNLGLDAEFLKNKLGLAFDWYNRRTDDMMTRGKDLPYLLGTLAPNVNNASLTTKGFELAVSWNDRISSDFAYNARITLGDSRTRVLKFNNEKGIIDNFYVGKEIGEIWGYITDGLIQTQGEAMYNQSFFYPTWGPGDMKYKNLDGDRYLDTNGNPIINDGTRTLDDHGDLTIIGNTSPRYNYSFTGGASWKSFDFNIFWQGLGKHDYYPHINAGMFYGMLTAFGSSTILKDSPALDYWRPANETNILGPNTDAYFAKPYFTTQTNKNRQVQSRYVLNGAYLRLKNISVGYTIPQKLSNKLFLQKARIYVAGENLLTFTGLPKVYDPETVFAQNAGNVPQATYPVSRYWIMGFNLTF</sequence>
<dbReference type="SMART" id="SM00965">
    <property type="entry name" value="STN"/>
    <property type="match status" value="1"/>
</dbReference>
<evidence type="ECO:0000256" key="9">
    <source>
        <dbReference type="ARBA" id="ARBA00023237"/>
    </source>
</evidence>
<evidence type="ECO:0000256" key="8">
    <source>
        <dbReference type="ARBA" id="ARBA00023136"/>
    </source>
</evidence>
<gene>
    <name evidence="13" type="ordered locus">Pedsa_2665</name>
</gene>
<dbReference type="InterPro" id="IPR037066">
    <property type="entry name" value="Plug_dom_sf"/>
</dbReference>
<keyword evidence="6" id="KW-0408">Iron</keyword>
<keyword evidence="8 10" id="KW-0472">Membrane</keyword>
<dbReference type="Pfam" id="PF00593">
    <property type="entry name" value="TonB_dep_Rec_b-barrel"/>
    <property type="match status" value="1"/>
</dbReference>
<evidence type="ECO:0000313" key="14">
    <source>
        <dbReference type="Proteomes" id="UP000000310"/>
    </source>
</evidence>
<dbReference type="InterPro" id="IPR012910">
    <property type="entry name" value="Plug_dom"/>
</dbReference>
<dbReference type="NCBIfam" id="TIGR04057">
    <property type="entry name" value="SusC_RagA_signa"/>
    <property type="match status" value="1"/>
</dbReference>
<proteinExistence type="inferred from homology"/>
<name>F0S693_PSESL</name>
<reference evidence="14" key="2">
    <citation type="submission" date="2011-02" db="EMBL/GenBank/DDBJ databases">
        <title>The complete genome of Pedobacter saltans DSM 12145.</title>
        <authorList>
            <consortium name="US DOE Joint Genome Institute (JGI-PGF)"/>
            <person name="Lucas S."/>
            <person name="Copeland A."/>
            <person name="Lapidus A."/>
            <person name="Bruce D."/>
            <person name="Goodwin L."/>
            <person name="Pitluck S."/>
            <person name="Kyrpides N."/>
            <person name="Mavromatis K."/>
            <person name="Pagani I."/>
            <person name="Ivanova N."/>
            <person name="Ovchinnikova G."/>
            <person name="Lu M."/>
            <person name="Detter J.C."/>
            <person name="Han C."/>
            <person name="Land M."/>
            <person name="Hauser L."/>
            <person name="Markowitz V."/>
            <person name="Cheng J.-F."/>
            <person name="Hugenholtz P."/>
            <person name="Woyke T."/>
            <person name="Wu D."/>
            <person name="Tindall B."/>
            <person name="Pomrenke H.G."/>
            <person name="Brambilla E."/>
            <person name="Klenk H.-P."/>
            <person name="Eisen J.A."/>
        </authorList>
    </citation>
    <scope>NUCLEOTIDE SEQUENCE [LARGE SCALE GENOMIC DNA]</scope>
    <source>
        <strain evidence="14">ATCC 51119 / DSM 12145 / JCM 21818 / LMG 10337 / NBRC 100064 / NCIMB 13643</strain>
    </source>
</reference>
<dbReference type="InterPro" id="IPR036942">
    <property type="entry name" value="Beta-barrel_TonB_sf"/>
</dbReference>
<evidence type="ECO:0000256" key="3">
    <source>
        <dbReference type="ARBA" id="ARBA00022452"/>
    </source>
</evidence>
<dbReference type="Gene3D" id="2.40.170.20">
    <property type="entry name" value="TonB-dependent receptor, beta-barrel domain"/>
    <property type="match status" value="1"/>
</dbReference>
<keyword evidence="4" id="KW-0406">Ion transport</keyword>
<keyword evidence="2 10" id="KW-0813">Transport</keyword>
<organism evidence="13 14">
    <name type="scientific">Pseudopedobacter saltans (strain ATCC 51119 / DSM 12145 / JCM 21818 / CCUG 39354 / LMG 10337 / NBRC 100064 / NCIMB 13643)</name>
    <name type="common">Pedobacter saltans</name>
    <dbReference type="NCBI Taxonomy" id="762903"/>
    <lineage>
        <taxon>Bacteria</taxon>
        <taxon>Pseudomonadati</taxon>
        <taxon>Bacteroidota</taxon>
        <taxon>Sphingobacteriia</taxon>
        <taxon>Sphingobacteriales</taxon>
        <taxon>Sphingobacteriaceae</taxon>
        <taxon>Pseudopedobacter</taxon>
    </lineage>
</organism>
<dbReference type="InterPro" id="IPR023997">
    <property type="entry name" value="TonB-dep_OMP_SusC/RagA_CS"/>
</dbReference>
<dbReference type="GO" id="GO:0009279">
    <property type="term" value="C:cell outer membrane"/>
    <property type="evidence" value="ECO:0007669"/>
    <property type="project" value="UniProtKB-SubCell"/>
</dbReference>